<proteinExistence type="inferred from homology"/>
<dbReference type="PANTHER" id="PTHR33219">
    <property type="entry name" value="YLMG HOMOLOG PROTEIN 2, CHLOROPLASTIC"/>
    <property type="match status" value="1"/>
</dbReference>
<evidence type="ECO:0000256" key="2">
    <source>
        <dbReference type="SAM" id="Phobius"/>
    </source>
</evidence>
<dbReference type="PANTHER" id="PTHR33219:SF14">
    <property type="entry name" value="PROTEIN COFACTOR ASSEMBLY OF COMPLEX C SUBUNIT B CCB3, CHLOROPLASTIC-RELATED"/>
    <property type="match status" value="1"/>
</dbReference>
<protein>
    <recommendedName>
        <fullName evidence="5">YggT family protein</fullName>
    </recommendedName>
</protein>
<evidence type="ECO:0000256" key="1">
    <source>
        <dbReference type="ARBA" id="ARBA00010894"/>
    </source>
</evidence>
<feature type="transmembrane region" description="Helical" evidence="2">
    <location>
        <begin position="6"/>
        <end position="26"/>
    </location>
</feature>
<gene>
    <name evidence="3" type="ORF">CWE09_13600</name>
</gene>
<comment type="caution">
    <text evidence="3">The sequence shown here is derived from an EMBL/GenBank/DDBJ whole genome shotgun (WGS) entry which is preliminary data.</text>
</comment>
<keyword evidence="2" id="KW-1133">Transmembrane helix</keyword>
<feature type="transmembrane region" description="Helical" evidence="2">
    <location>
        <begin position="62"/>
        <end position="85"/>
    </location>
</feature>
<evidence type="ECO:0000313" key="3">
    <source>
        <dbReference type="EMBL" id="RUO22962.1"/>
    </source>
</evidence>
<name>A0A432W160_9GAMM</name>
<evidence type="ECO:0000313" key="4">
    <source>
        <dbReference type="Proteomes" id="UP000288293"/>
    </source>
</evidence>
<dbReference type="AlphaFoldDB" id="A0A432W160"/>
<feature type="transmembrane region" description="Helical" evidence="2">
    <location>
        <begin position="154"/>
        <end position="173"/>
    </location>
</feature>
<sequence>MNNGTIFLIETLFSLYMMVVILRIWLQLARADFFNPLSQFVVKVTNPLLTPLRKLIPSAGRLDTAGIVLLLALSIINLLVILQLTGQSAPFTAIAIVAVRNAITITLQLMFWILIVRALMSWFSQGNNPMEMVFQQLTEPMLAPIRRIIPPIGGLDLSVLVLIILIQFLRIAIS</sequence>
<evidence type="ECO:0008006" key="5">
    <source>
        <dbReference type="Google" id="ProtNLM"/>
    </source>
</evidence>
<accession>A0A432W160</accession>
<keyword evidence="4" id="KW-1185">Reference proteome</keyword>
<dbReference type="Proteomes" id="UP000288293">
    <property type="component" value="Unassembled WGS sequence"/>
</dbReference>
<dbReference type="OrthoDB" id="9806665at2"/>
<feature type="transmembrane region" description="Helical" evidence="2">
    <location>
        <begin position="91"/>
        <end position="115"/>
    </location>
</feature>
<organism evidence="3 4">
    <name type="scientific">Aliidiomarina minuta</name>
    <dbReference type="NCBI Taxonomy" id="880057"/>
    <lineage>
        <taxon>Bacteria</taxon>
        <taxon>Pseudomonadati</taxon>
        <taxon>Pseudomonadota</taxon>
        <taxon>Gammaproteobacteria</taxon>
        <taxon>Alteromonadales</taxon>
        <taxon>Idiomarinaceae</taxon>
        <taxon>Aliidiomarina</taxon>
    </lineage>
</organism>
<dbReference type="EMBL" id="PIPL01000004">
    <property type="protein sequence ID" value="RUO22962.1"/>
    <property type="molecule type" value="Genomic_DNA"/>
</dbReference>
<keyword evidence="2" id="KW-0812">Transmembrane</keyword>
<dbReference type="Pfam" id="PF02325">
    <property type="entry name" value="CCB3_YggT"/>
    <property type="match status" value="2"/>
</dbReference>
<keyword evidence="2" id="KW-0472">Membrane</keyword>
<dbReference type="GO" id="GO:0016020">
    <property type="term" value="C:membrane"/>
    <property type="evidence" value="ECO:0007669"/>
    <property type="project" value="InterPro"/>
</dbReference>
<comment type="similarity">
    <text evidence="1">Belongs to the YggT family.</text>
</comment>
<dbReference type="RefSeq" id="WP_126804603.1">
    <property type="nucleotide sequence ID" value="NZ_PIPL01000004.1"/>
</dbReference>
<dbReference type="InterPro" id="IPR003425">
    <property type="entry name" value="CCB3/YggT"/>
</dbReference>
<reference evidence="3 4" key="1">
    <citation type="journal article" date="2011" name="Front. Microbiol.">
        <title>Genomic signatures of strain selection and enhancement in Bacillus atrophaeus var. globigii, a historical biowarfare simulant.</title>
        <authorList>
            <person name="Gibbons H.S."/>
            <person name="Broomall S.M."/>
            <person name="McNew L.A."/>
            <person name="Daligault H."/>
            <person name="Chapman C."/>
            <person name="Bruce D."/>
            <person name="Karavis M."/>
            <person name="Krepps M."/>
            <person name="McGregor P.A."/>
            <person name="Hong C."/>
            <person name="Park K.H."/>
            <person name="Akmal A."/>
            <person name="Feldman A."/>
            <person name="Lin J.S."/>
            <person name="Chang W.E."/>
            <person name="Higgs B.W."/>
            <person name="Demirev P."/>
            <person name="Lindquist J."/>
            <person name="Liem A."/>
            <person name="Fochler E."/>
            <person name="Read T.D."/>
            <person name="Tapia R."/>
            <person name="Johnson S."/>
            <person name="Bishop-Lilly K.A."/>
            <person name="Detter C."/>
            <person name="Han C."/>
            <person name="Sozhamannan S."/>
            <person name="Rosenzweig C.N."/>
            <person name="Skowronski E.W."/>
        </authorList>
    </citation>
    <scope>NUCLEOTIDE SEQUENCE [LARGE SCALE GENOMIC DNA]</scope>
    <source>
        <strain evidence="3 4">MLST1</strain>
    </source>
</reference>